<dbReference type="EMBL" id="HE804045">
    <property type="protein sequence ID" value="CCH32449.1"/>
    <property type="molecule type" value="Genomic_DNA"/>
</dbReference>
<organism evidence="3 4">
    <name type="scientific">Saccharothrix espanaensis (strain ATCC 51144 / DSM 44229 / JCM 9112 / NBRC 15066 / NRRL 15764)</name>
    <dbReference type="NCBI Taxonomy" id="1179773"/>
    <lineage>
        <taxon>Bacteria</taxon>
        <taxon>Bacillati</taxon>
        <taxon>Actinomycetota</taxon>
        <taxon>Actinomycetes</taxon>
        <taxon>Pseudonocardiales</taxon>
        <taxon>Pseudonocardiaceae</taxon>
        <taxon>Saccharothrix</taxon>
    </lineage>
</organism>
<evidence type="ECO:0000313" key="3">
    <source>
        <dbReference type="EMBL" id="CCH32449.1"/>
    </source>
</evidence>
<accession>K0K6B7</accession>
<feature type="chain" id="PRO_5003837249" evidence="2">
    <location>
        <begin position="35"/>
        <end position="251"/>
    </location>
</feature>
<dbReference type="Proteomes" id="UP000006281">
    <property type="component" value="Chromosome"/>
</dbReference>
<protein>
    <submittedName>
        <fullName evidence="3">Putative secreted protein</fullName>
    </submittedName>
</protein>
<dbReference type="HOGENOM" id="CLU_1106487_0_0_11"/>
<dbReference type="STRING" id="1179773.BN6_51830"/>
<dbReference type="eggNOG" id="ENOG502ZGPP">
    <property type="taxonomic scope" value="Bacteria"/>
</dbReference>
<feature type="region of interest" description="Disordered" evidence="1">
    <location>
        <begin position="77"/>
        <end position="97"/>
    </location>
</feature>
<dbReference type="AlphaFoldDB" id="K0K6B7"/>
<evidence type="ECO:0000256" key="2">
    <source>
        <dbReference type="SAM" id="SignalP"/>
    </source>
</evidence>
<sequence length="251" mass="27621">MGSRSAATRTRSALVSMGLAVVFVLGSTSAPAYADTEIEGAIYSPAELQVGISLTASALDALSVDASKIDTYMMGQVPAENQPPTETAPDPGPYPDPDFLDEPVPVPGAAADGPTVAAYPIYEILDRWSDKYGATNIIRRGYYDSATDKGFGNDKFYWKHNLTRAAVRTTTKYPRTRYHVSGQKYQYETDVYHVRCTGWGPWRKCKIVDKKVVLVSHDFRLLPDRSSFGVVTAYCKGVVWCPYWVKGALNI</sequence>
<keyword evidence="2" id="KW-0732">Signal</keyword>
<name>K0K6B7_SACES</name>
<keyword evidence="4" id="KW-1185">Reference proteome</keyword>
<evidence type="ECO:0000313" key="4">
    <source>
        <dbReference type="Proteomes" id="UP000006281"/>
    </source>
</evidence>
<reference evidence="3 4" key="1">
    <citation type="journal article" date="2012" name="BMC Genomics">
        <title>Complete genome sequence of Saccharothrix espanaensis DSM 44229T and comparison to the other completely sequenced Pseudonocardiaceae.</title>
        <authorList>
            <person name="Strobel T."/>
            <person name="Al-Dilaimi A."/>
            <person name="Blom J."/>
            <person name="Gessner A."/>
            <person name="Kalinowski J."/>
            <person name="Luzhetska M."/>
            <person name="Puhler A."/>
            <person name="Szczepanowski R."/>
            <person name="Bechthold A."/>
            <person name="Ruckert C."/>
        </authorList>
    </citation>
    <scope>NUCLEOTIDE SEQUENCE [LARGE SCALE GENOMIC DNA]</scope>
    <source>
        <strain evidence="4">ATCC 51144 / DSM 44229 / JCM 9112 / NBRC 15066 / NRRL 15764</strain>
    </source>
</reference>
<dbReference type="PATRIC" id="fig|1179773.3.peg.5211"/>
<proteinExistence type="predicted"/>
<dbReference type="KEGG" id="sesp:BN6_51830"/>
<evidence type="ECO:0000256" key="1">
    <source>
        <dbReference type="SAM" id="MobiDB-lite"/>
    </source>
</evidence>
<gene>
    <name evidence="3" type="ordered locus">BN6_51830</name>
</gene>
<feature type="signal peptide" evidence="2">
    <location>
        <begin position="1"/>
        <end position="34"/>
    </location>
</feature>